<dbReference type="RefSeq" id="XP_052941583.1">
    <property type="nucleotide sequence ID" value="XM_053086380.1"/>
</dbReference>
<evidence type="ECO:0000256" key="1">
    <source>
        <dbReference type="ARBA" id="ARBA00004651"/>
    </source>
</evidence>
<dbReference type="Gene3D" id="3.40.50.80">
    <property type="entry name" value="Nucleotide-binding domain of ferredoxin-NADP reductase (FNR) module"/>
    <property type="match status" value="1"/>
</dbReference>
<organism evidence="16 17">
    <name type="scientific">Dioszegia hungarica</name>
    <dbReference type="NCBI Taxonomy" id="4972"/>
    <lineage>
        <taxon>Eukaryota</taxon>
        <taxon>Fungi</taxon>
        <taxon>Dikarya</taxon>
        <taxon>Basidiomycota</taxon>
        <taxon>Agaricomycotina</taxon>
        <taxon>Tremellomycetes</taxon>
        <taxon>Tremellales</taxon>
        <taxon>Bulleribasidiaceae</taxon>
        <taxon>Dioszegia</taxon>
    </lineage>
</organism>
<evidence type="ECO:0000256" key="7">
    <source>
        <dbReference type="ARBA" id="ARBA00022982"/>
    </source>
</evidence>
<comment type="caution">
    <text evidence="16">The sequence shown here is derived from an EMBL/GenBank/DDBJ whole genome shotgun (WGS) entry which is preliminary data.</text>
</comment>
<dbReference type="GO" id="GO:0005886">
    <property type="term" value="C:plasma membrane"/>
    <property type="evidence" value="ECO:0007669"/>
    <property type="project" value="UniProtKB-SubCell"/>
</dbReference>
<keyword evidence="8 14" id="KW-1133">Transmembrane helix</keyword>
<evidence type="ECO:0000313" key="16">
    <source>
        <dbReference type="EMBL" id="KAI9631806.1"/>
    </source>
</evidence>
<keyword evidence="4" id="KW-0813">Transport</keyword>
<dbReference type="SFLD" id="SFLDS00052">
    <property type="entry name" value="Ferric_Reductase_Domain"/>
    <property type="match status" value="1"/>
</dbReference>
<dbReference type="PANTHER" id="PTHR32361:SF9">
    <property type="entry name" value="FERRIC REDUCTASE TRANSMEMBRANE COMPONENT 3-RELATED"/>
    <property type="match status" value="1"/>
</dbReference>
<dbReference type="InterPro" id="IPR017938">
    <property type="entry name" value="Riboflavin_synthase-like_b-brl"/>
</dbReference>
<protein>
    <recommendedName>
        <fullName evidence="3">ferric-chelate reductase (NADPH)</fullName>
        <ecNumber evidence="3">1.16.1.9</ecNumber>
    </recommendedName>
</protein>
<dbReference type="InterPro" id="IPR017927">
    <property type="entry name" value="FAD-bd_FR_type"/>
</dbReference>
<evidence type="ECO:0000256" key="5">
    <source>
        <dbReference type="ARBA" id="ARBA00022475"/>
    </source>
</evidence>
<evidence type="ECO:0000256" key="9">
    <source>
        <dbReference type="ARBA" id="ARBA00023002"/>
    </source>
</evidence>
<evidence type="ECO:0000256" key="3">
    <source>
        <dbReference type="ARBA" id="ARBA00012668"/>
    </source>
</evidence>
<evidence type="ECO:0000256" key="10">
    <source>
        <dbReference type="ARBA" id="ARBA00023065"/>
    </source>
</evidence>
<dbReference type="GO" id="GO:0006879">
    <property type="term" value="P:intracellular iron ion homeostasis"/>
    <property type="evidence" value="ECO:0007669"/>
    <property type="project" value="TreeGrafter"/>
</dbReference>
<evidence type="ECO:0000259" key="15">
    <source>
        <dbReference type="PROSITE" id="PS51384"/>
    </source>
</evidence>
<reference evidence="16" key="1">
    <citation type="journal article" date="2022" name="G3 (Bethesda)">
        <title>High quality genome of the basidiomycete yeast Dioszegia hungarica PDD-24b-2 isolated from cloud water.</title>
        <authorList>
            <person name="Jarrige D."/>
            <person name="Haridas S."/>
            <person name="Bleykasten-Grosshans C."/>
            <person name="Joly M."/>
            <person name="Nadalig T."/>
            <person name="Sancelme M."/>
            <person name="Vuilleumier S."/>
            <person name="Grigoriev I.V."/>
            <person name="Amato P."/>
            <person name="Bringel F."/>
        </authorList>
    </citation>
    <scope>NUCLEOTIDE SEQUENCE</scope>
    <source>
        <strain evidence="16">PDD-24b-2</strain>
    </source>
</reference>
<dbReference type="InterPro" id="IPR013130">
    <property type="entry name" value="Fe3_Rdtase_TM_dom"/>
</dbReference>
<keyword evidence="17" id="KW-1185">Reference proteome</keyword>
<keyword evidence="9" id="KW-0560">Oxidoreductase</keyword>
<gene>
    <name evidence="16" type="ORF">MKK02DRAFT_21227</name>
</gene>
<feature type="transmembrane region" description="Helical" evidence="14">
    <location>
        <begin position="183"/>
        <end position="204"/>
    </location>
</feature>
<dbReference type="InterPro" id="IPR051410">
    <property type="entry name" value="Ferric/Cupric_Reductase"/>
</dbReference>
<dbReference type="InterPro" id="IPR013112">
    <property type="entry name" value="FAD-bd_8"/>
</dbReference>
<keyword evidence="5" id="KW-1003">Cell membrane</keyword>
<dbReference type="GeneID" id="77725581"/>
<comment type="subcellular location">
    <subcellularLocation>
        <location evidence="1">Cell membrane</location>
        <topology evidence="1">Multi-pass membrane protein</topology>
    </subcellularLocation>
</comment>
<comment type="catalytic activity">
    <reaction evidence="13">
        <text>2 a Fe(II)-siderophore + NADP(+) + H(+) = 2 a Fe(III)-siderophore + NADPH</text>
        <dbReference type="Rhea" id="RHEA:28795"/>
        <dbReference type="Rhea" id="RHEA-COMP:11342"/>
        <dbReference type="Rhea" id="RHEA-COMP:11344"/>
        <dbReference type="ChEBI" id="CHEBI:15378"/>
        <dbReference type="ChEBI" id="CHEBI:29033"/>
        <dbReference type="ChEBI" id="CHEBI:29034"/>
        <dbReference type="ChEBI" id="CHEBI:57783"/>
        <dbReference type="ChEBI" id="CHEBI:58349"/>
        <dbReference type="EC" id="1.16.1.9"/>
    </reaction>
</comment>
<feature type="transmembrane region" description="Helical" evidence="14">
    <location>
        <begin position="242"/>
        <end position="262"/>
    </location>
</feature>
<keyword evidence="11 14" id="KW-0472">Membrane</keyword>
<sequence length="466" mass="51765">MAVSISTGASTSISAAPVPHAPPAWTFEPGRESLLAIAVVVLSLTLSHLVQRVKTRRLIRKRNNYPVDTPSNALQSSRPEAPRLTLIRAVKARTSTLLYLYIIPSWLYAPETIADAIWTGVYCVMMLFCSIWQCPISGTILPPLTNLQAYAQTPIIFLLAVKNNPLSPLTGITYQKLNYLHRASARACIVFAWLHAVLWFLPVLCAGHLFRWYIIWGTVALLGFTGLWGTSVRSLRRRSFEFFLVTHILFSAAFILGAILHWPLQAYWIWPALAIWSLDRLIRLARLAYINRSHLRRGGALIKDCTIEIVSRDVLRVTVIRPGLKWKAGQHFFLSSPATGGSIHESHPFSISNLPSPSGSGSGDVIFLIRAHNGFTRRLLLSAPSQPSLLLEGPYGHSHPLSHYSSLLFISGGTGVTFTLSHFLSVLSAIRTGKGIARRVKLVWHVRHAEDISWITPILDEALAET</sequence>
<dbReference type="GO" id="GO:0052851">
    <property type="term" value="F:ferric-chelate reductase (NADPH) activity"/>
    <property type="evidence" value="ECO:0007669"/>
    <property type="project" value="UniProtKB-EC"/>
</dbReference>
<feature type="domain" description="FAD-binding FR-type" evidence="15">
    <location>
        <begin position="274"/>
        <end position="401"/>
    </location>
</feature>
<dbReference type="PANTHER" id="PTHR32361">
    <property type="entry name" value="FERRIC/CUPRIC REDUCTASE TRANSMEMBRANE COMPONENT"/>
    <property type="match status" value="1"/>
</dbReference>
<feature type="transmembrane region" description="Helical" evidence="14">
    <location>
        <begin position="210"/>
        <end position="230"/>
    </location>
</feature>
<evidence type="ECO:0000256" key="14">
    <source>
        <dbReference type="SAM" id="Phobius"/>
    </source>
</evidence>
<dbReference type="Pfam" id="PF01794">
    <property type="entry name" value="Ferric_reduct"/>
    <property type="match status" value="1"/>
</dbReference>
<dbReference type="Pfam" id="PF08022">
    <property type="entry name" value="FAD_binding_8"/>
    <property type="match status" value="1"/>
</dbReference>
<dbReference type="CDD" id="cd06186">
    <property type="entry name" value="NOX_Duox_like_FAD_NADP"/>
    <property type="match status" value="1"/>
</dbReference>
<dbReference type="SUPFAM" id="SSF63380">
    <property type="entry name" value="Riboflavin synthase domain-like"/>
    <property type="match status" value="1"/>
</dbReference>
<dbReference type="SUPFAM" id="SSF52343">
    <property type="entry name" value="Ferredoxin reductase-like, C-terminal NADP-linked domain"/>
    <property type="match status" value="1"/>
</dbReference>
<keyword evidence="10" id="KW-0406">Ion transport</keyword>
<evidence type="ECO:0000256" key="11">
    <source>
        <dbReference type="ARBA" id="ARBA00023136"/>
    </source>
</evidence>
<dbReference type="AlphaFoldDB" id="A0AA38H149"/>
<accession>A0AA38H149</accession>
<keyword evidence="7" id="KW-0249">Electron transport</keyword>
<evidence type="ECO:0000256" key="12">
    <source>
        <dbReference type="ARBA" id="ARBA00023180"/>
    </source>
</evidence>
<proteinExistence type="inferred from homology"/>
<feature type="non-terminal residue" evidence="16">
    <location>
        <position position="1"/>
    </location>
</feature>
<dbReference type="GO" id="GO:0015677">
    <property type="term" value="P:copper ion import"/>
    <property type="evidence" value="ECO:0007669"/>
    <property type="project" value="TreeGrafter"/>
</dbReference>
<evidence type="ECO:0000256" key="2">
    <source>
        <dbReference type="ARBA" id="ARBA00006278"/>
    </source>
</evidence>
<dbReference type="Gene3D" id="2.40.30.10">
    <property type="entry name" value="Translation factors"/>
    <property type="match status" value="1"/>
</dbReference>
<dbReference type="EC" id="1.16.1.9" evidence="3"/>
<keyword evidence="12" id="KW-0325">Glycoprotein</keyword>
<dbReference type="SFLD" id="SFLDG01168">
    <property type="entry name" value="Ferric_reductase_subgroup_(FRE"/>
    <property type="match status" value="1"/>
</dbReference>
<evidence type="ECO:0000256" key="8">
    <source>
        <dbReference type="ARBA" id="ARBA00022989"/>
    </source>
</evidence>
<dbReference type="EMBL" id="JAKWFO010000016">
    <property type="protein sequence ID" value="KAI9631806.1"/>
    <property type="molecule type" value="Genomic_DNA"/>
</dbReference>
<dbReference type="Proteomes" id="UP001164286">
    <property type="component" value="Unassembled WGS sequence"/>
</dbReference>
<dbReference type="GO" id="GO:0006826">
    <property type="term" value="P:iron ion transport"/>
    <property type="evidence" value="ECO:0007669"/>
    <property type="project" value="TreeGrafter"/>
</dbReference>
<comment type="similarity">
    <text evidence="2">Belongs to the ferric reductase (FRE) family.</text>
</comment>
<evidence type="ECO:0000256" key="13">
    <source>
        <dbReference type="ARBA" id="ARBA00048483"/>
    </source>
</evidence>
<keyword evidence="6 14" id="KW-0812">Transmembrane</keyword>
<evidence type="ECO:0000313" key="17">
    <source>
        <dbReference type="Proteomes" id="UP001164286"/>
    </source>
</evidence>
<name>A0AA38H149_9TREE</name>
<dbReference type="InterPro" id="IPR013121">
    <property type="entry name" value="Fe_red_NAD-bd_6"/>
</dbReference>
<feature type="transmembrane region" description="Helical" evidence="14">
    <location>
        <begin position="34"/>
        <end position="53"/>
    </location>
</feature>
<evidence type="ECO:0000256" key="4">
    <source>
        <dbReference type="ARBA" id="ARBA00022448"/>
    </source>
</evidence>
<dbReference type="PROSITE" id="PS51384">
    <property type="entry name" value="FAD_FR"/>
    <property type="match status" value="1"/>
</dbReference>
<dbReference type="Pfam" id="PF08030">
    <property type="entry name" value="NAD_binding_6"/>
    <property type="match status" value="1"/>
</dbReference>
<dbReference type="InterPro" id="IPR039261">
    <property type="entry name" value="FNR_nucleotide-bd"/>
</dbReference>
<evidence type="ECO:0000256" key="6">
    <source>
        <dbReference type="ARBA" id="ARBA00022692"/>
    </source>
</evidence>